<evidence type="ECO:0000256" key="3">
    <source>
        <dbReference type="ARBA" id="ARBA00022741"/>
    </source>
</evidence>
<dbReference type="AlphaFoldDB" id="A0A1H4DZH9"/>
<dbReference type="GO" id="GO:0016887">
    <property type="term" value="F:ATP hydrolysis activity"/>
    <property type="evidence" value="ECO:0007669"/>
    <property type="project" value="InterPro"/>
</dbReference>
<dbReference type="InterPro" id="IPR027417">
    <property type="entry name" value="P-loop_NTPase"/>
</dbReference>
<sequence>MIQISDLSKVYPDGTQALNGVTLQVRQGEQLVLLGHNGCGKSTLMKCLTGLEKPSSGKILLDQHDIHQLRGHKLRKVRQGVGCVFQQMNLVLDVSVLQNVLYGAMAKHGFWRVLNLTASRTLREQALWALEQVGLAELAARRTDMLSGGQQQRVAIARMLMQQAKIVFADEPVASLDPKAGREVMELLQRIVVEHGMTLICVLHQLDLAMQYGHRLVGMKKGKIVFDDTPDNLPAETFQELYHA</sequence>
<reference evidence="8 9" key="1">
    <citation type="submission" date="2016-10" db="EMBL/GenBank/DDBJ databases">
        <authorList>
            <person name="de Groot N.N."/>
        </authorList>
    </citation>
    <scope>NUCLEOTIDE SEQUENCE [LARGE SCALE GENOMIC DNA]</scope>
    <source>
        <strain evidence="8 9">CGMCC 1.3430</strain>
    </source>
</reference>
<evidence type="ECO:0000313" key="8">
    <source>
        <dbReference type="EMBL" id="SEA77977.1"/>
    </source>
</evidence>
<feature type="domain" description="ABC transporter" evidence="7">
    <location>
        <begin position="2"/>
        <end position="243"/>
    </location>
</feature>
<dbReference type="SUPFAM" id="SSF52540">
    <property type="entry name" value="P-loop containing nucleoside triphosphate hydrolases"/>
    <property type="match status" value="1"/>
</dbReference>
<evidence type="ECO:0000256" key="2">
    <source>
        <dbReference type="ARBA" id="ARBA00022475"/>
    </source>
</evidence>
<dbReference type="InterPro" id="IPR017871">
    <property type="entry name" value="ABC_transporter-like_CS"/>
</dbReference>
<keyword evidence="4 8" id="KW-0067">ATP-binding</keyword>
<keyword evidence="2" id="KW-1003">Cell membrane</keyword>
<dbReference type="Pfam" id="PF00005">
    <property type="entry name" value="ABC_tran"/>
    <property type="match status" value="1"/>
</dbReference>
<proteinExistence type="predicted"/>
<keyword evidence="5" id="KW-1278">Translocase</keyword>
<keyword evidence="1" id="KW-0813">Transport</keyword>
<evidence type="ECO:0000256" key="5">
    <source>
        <dbReference type="ARBA" id="ARBA00022967"/>
    </source>
</evidence>
<dbReference type="PANTHER" id="PTHR24220:SF659">
    <property type="entry name" value="TRANSPORTER, PUTATIVE-RELATED"/>
    <property type="match status" value="1"/>
</dbReference>
<dbReference type="GO" id="GO:0015416">
    <property type="term" value="F:ABC-type phosphonate transporter activity"/>
    <property type="evidence" value="ECO:0007669"/>
    <property type="project" value="InterPro"/>
</dbReference>
<evidence type="ECO:0000259" key="7">
    <source>
        <dbReference type="PROSITE" id="PS50893"/>
    </source>
</evidence>
<name>A0A1H4DZH9_ALKAM</name>
<gene>
    <name evidence="8" type="ORF">SAMN04488051_106115</name>
</gene>
<accession>A0A1H4DZH9</accession>
<dbReference type="PROSITE" id="PS00211">
    <property type="entry name" value="ABC_TRANSPORTER_1"/>
    <property type="match status" value="1"/>
</dbReference>
<dbReference type="STRING" id="152573.SAMN04488051_106115"/>
<organism evidence="8 9">
    <name type="scientific">Alkalimonas amylolytica</name>
    <dbReference type="NCBI Taxonomy" id="152573"/>
    <lineage>
        <taxon>Bacteria</taxon>
        <taxon>Pseudomonadati</taxon>
        <taxon>Pseudomonadota</taxon>
        <taxon>Gammaproteobacteria</taxon>
        <taxon>Alkalimonas</taxon>
    </lineage>
</organism>
<keyword evidence="9" id="KW-1185">Reference proteome</keyword>
<dbReference type="RefSeq" id="WP_091343385.1">
    <property type="nucleotide sequence ID" value="NZ_FNRM01000006.1"/>
</dbReference>
<evidence type="ECO:0000256" key="4">
    <source>
        <dbReference type="ARBA" id="ARBA00022840"/>
    </source>
</evidence>
<protein>
    <submittedName>
        <fullName evidence="8">Phosphonate transport system ATP-binding protein</fullName>
    </submittedName>
</protein>
<dbReference type="InterPro" id="IPR015854">
    <property type="entry name" value="ABC_transpr_LolD-like"/>
</dbReference>
<dbReference type="InterPro" id="IPR003439">
    <property type="entry name" value="ABC_transporter-like_ATP-bd"/>
</dbReference>
<dbReference type="EMBL" id="FNRM01000006">
    <property type="protein sequence ID" value="SEA77977.1"/>
    <property type="molecule type" value="Genomic_DNA"/>
</dbReference>
<dbReference type="Proteomes" id="UP000198773">
    <property type="component" value="Unassembled WGS sequence"/>
</dbReference>
<evidence type="ECO:0000313" key="9">
    <source>
        <dbReference type="Proteomes" id="UP000198773"/>
    </source>
</evidence>
<dbReference type="SMART" id="SM00382">
    <property type="entry name" value="AAA"/>
    <property type="match status" value="1"/>
</dbReference>
<dbReference type="InterPro" id="IPR012693">
    <property type="entry name" value="ABC_transpr_PhnC"/>
</dbReference>
<dbReference type="PANTHER" id="PTHR24220">
    <property type="entry name" value="IMPORT ATP-BINDING PROTEIN"/>
    <property type="match status" value="1"/>
</dbReference>
<dbReference type="NCBIfam" id="TIGR02315">
    <property type="entry name" value="ABC_phnC"/>
    <property type="match status" value="1"/>
</dbReference>
<dbReference type="PROSITE" id="PS50893">
    <property type="entry name" value="ABC_TRANSPORTER_2"/>
    <property type="match status" value="1"/>
</dbReference>
<dbReference type="Gene3D" id="3.40.50.300">
    <property type="entry name" value="P-loop containing nucleotide triphosphate hydrolases"/>
    <property type="match status" value="1"/>
</dbReference>
<evidence type="ECO:0000256" key="1">
    <source>
        <dbReference type="ARBA" id="ARBA00022448"/>
    </source>
</evidence>
<dbReference type="CDD" id="cd03256">
    <property type="entry name" value="ABC_PhnC_transporter"/>
    <property type="match status" value="1"/>
</dbReference>
<dbReference type="GO" id="GO:0005886">
    <property type="term" value="C:plasma membrane"/>
    <property type="evidence" value="ECO:0007669"/>
    <property type="project" value="TreeGrafter"/>
</dbReference>
<keyword evidence="3" id="KW-0547">Nucleotide-binding</keyword>
<dbReference type="GO" id="GO:0005524">
    <property type="term" value="F:ATP binding"/>
    <property type="evidence" value="ECO:0007669"/>
    <property type="project" value="UniProtKB-KW"/>
</dbReference>
<dbReference type="OrthoDB" id="9802264at2"/>
<keyword evidence="6" id="KW-0472">Membrane</keyword>
<dbReference type="InterPro" id="IPR003593">
    <property type="entry name" value="AAA+_ATPase"/>
</dbReference>
<evidence type="ECO:0000256" key="6">
    <source>
        <dbReference type="ARBA" id="ARBA00023136"/>
    </source>
</evidence>